<dbReference type="Gene3D" id="3.90.1600.10">
    <property type="entry name" value="Palm domain of DNA polymerase"/>
    <property type="match status" value="1"/>
</dbReference>
<dbReference type="SUPFAM" id="SSF56672">
    <property type="entry name" value="DNA/RNA polymerases"/>
    <property type="match status" value="1"/>
</dbReference>
<comment type="caution">
    <text evidence="1">The sequence shown here is derived from an EMBL/GenBank/DDBJ whole genome shotgun (WGS) entry which is preliminary data.</text>
</comment>
<gene>
    <name evidence="1" type="ORF">JYU34_019624</name>
</gene>
<evidence type="ECO:0000313" key="2">
    <source>
        <dbReference type="Proteomes" id="UP000823941"/>
    </source>
</evidence>
<proteinExistence type="predicted"/>
<dbReference type="SUPFAM" id="SSF53098">
    <property type="entry name" value="Ribonuclease H-like"/>
    <property type="match status" value="1"/>
</dbReference>
<reference evidence="1 2" key="1">
    <citation type="submission" date="2021-06" db="EMBL/GenBank/DDBJ databases">
        <title>A haploid diamondback moth (Plutella xylostella L.) genome assembly resolves 31 chromosomes and identifies a diamide resistance mutation.</title>
        <authorList>
            <person name="Ward C.M."/>
            <person name="Perry K.D."/>
            <person name="Baker G."/>
            <person name="Powis K."/>
            <person name="Heckel D.G."/>
            <person name="Baxter S.W."/>
        </authorList>
    </citation>
    <scope>NUCLEOTIDE SEQUENCE [LARGE SCALE GENOMIC DNA]</scope>
    <source>
        <strain evidence="1 2">LV</strain>
        <tissue evidence="1">Single pupa</tissue>
    </source>
</reference>
<dbReference type="PANTHER" id="PTHR31511">
    <property type="entry name" value="PROTEIN CBG23764"/>
    <property type="match status" value="1"/>
</dbReference>
<accession>A0ABQ7Q0Z7</accession>
<sequence length="1027" mass="119940">MESFQQRDSGWSFLNNCHIDININKYEALSGSKYIALPKLIKNKKACLNIRNNDEYCFLWCVMAALNPTKTHPERVSSYPHFQNVLNTKNMNFPISFADISTFEKNNPNIAIFVYGLKDNKIEGPLYRSESDGINHINLLLIENENSSHYCLIKNLSRLVRSQITKHHGNIFFCDVCFTFFRSQEELNNHVCGEPTYFLPEKGSFVQFKNYEKKQDVPYVIYADFETMLQPVHGCDPNPNTATTTDLHHHIPIAFAYNIICTIDETQNLFVSYRGEDCVSKFVQSLQNHCTKINEMLNTTKPMIFTEADSENFQNATRCHICKHLLWNDKVRDHCHISAQYRGAAHAHCNLQYKLSKFVPIFFHNLSGYDCHLFIKELGEIPGKIQLIPKTKENYISFTKFLPVGDGDHIRLRFADSLKFLRTSLGKLAKTLTQDDFHCLKKHFPAEKDFCLLTRKGVYPYNYMTSWETYLEDSLPSKSNFYNVLTNEDISTEDYEHAQSVWNQFRIQTMGDYTDLYLKTDVLILSDIFEKFRKTCKQHYQLDPAHFITAPQLSFDAMMIHTGVKLELLNDLSMIRMIQSGIRGGIVMCSHRYVKANHKFVLDYDPSQQDSHIVYIDCNNLYGHSMCQSLPESNFRFLNQCEIDKLDVSLVDDDADYGYILEVDLAYPHHLHGEHDDLPFCPEKCIPPGGKTKKLIPNLYDKYNYVIHYRHLKTCLDHGLLLQKIHRVITFKQSPYLKSYIELNTKLRQEAKSVFEQDFFKLLNNSVFGKTLENNESRVTVHLVKQWNDTNNKTKKKLQANRLIANPRFHSVSIFSENLVAIQMKPKKIVYDKPIYIGFTVLELSKTHMYNFHYNIVKPYYQDRVKMCYTDTDSFIYAIKSNDFYQDLKTHFIKYFDTSNYNIQNEYGLPLINKKVPGLFKDEMGGRIITEFVGLRSKMYCIKTQDRVIKKAKGVKSSVMRDLTHLDYKSVLLENNVIRRRNILFRSIRHQLFTRSINKVALSHNDDKKMIRGDKISTTAWGSKYIF</sequence>
<dbReference type="InterPro" id="IPR012337">
    <property type="entry name" value="RNaseH-like_sf"/>
</dbReference>
<dbReference type="Gene3D" id="3.30.420.10">
    <property type="entry name" value="Ribonuclease H-like superfamily/Ribonuclease H"/>
    <property type="match status" value="1"/>
</dbReference>
<name>A0ABQ7Q0Z7_PLUXY</name>
<dbReference type="EMBL" id="JAHIBW010000026">
    <property type="protein sequence ID" value="KAG7297578.1"/>
    <property type="molecule type" value="Genomic_DNA"/>
</dbReference>
<dbReference type="InterPro" id="IPR043502">
    <property type="entry name" value="DNA/RNA_pol_sf"/>
</dbReference>
<organism evidence="1 2">
    <name type="scientific">Plutella xylostella</name>
    <name type="common">Diamondback moth</name>
    <name type="synonym">Plutella maculipennis</name>
    <dbReference type="NCBI Taxonomy" id="51655"/>
    <lineage>
        <taxon>Eukaryota</taxon>
        <taxon>Metazoa</taxon>
        <taxon>Ecdysozoa</taxon>
        <taxon>Arthropoda</taxon>
        <taxon>Hexapoda</taxon>
        <taxon>Insecta</taxon>
        <taxon>Pterygota</taxon>
        <taxon>Neoptera</taxon>
        <taxon>Endopterygota</taxon>
        <taxon>Lepidoptera</taxon>
        <taxon>Glossata</taxon>
        <taxon>Ditrysia</taxon>
        <taxon>Yponomeutoidea</taxon>
        <taxon>Plutellidae</taxon>
        <taxon>Plutella</taxon>
    </lineage>
</organism>
<protein>
    <recommendedName>
        <fullName evidence="3">DNA-directed DNA polymerase</fullName>
    </recommendedName>
</protein>
<evidence type="ECO:0000313" key="1">
    <source>
        <dbReference type="EMBL" id="KAG7297578.1"/>
    </source>
</evidence>
<dbReference type="PANTHER" id="PTHR31511:SF12">
    <property type="entry name" value="RHO TERMINATION FACTOR N-TERMINAL DOMAIN-CONTAINING PROTEIN"/>
    <property type="match status" value="1"/>
</dbReference>
<evidence type="ECO:0008006" key="3">
    <source>
        <dbReference type="Google" id="ProtNLM"/>
    </source>
</evidence>
<dbReference type="InterPro" id="IPR036397">
    <property type="entry name" value="RNaseH_sf"/>
</dbReference>
<dbReference type="Proteomes" id="UP000823941">
    <property type="component" value="Chromosome 26"/>
</dbReference>
<dbReference type="InterPro" id="IPR023211">
    <property type="entry name" value="DNA_pol_palm_dom_sf"/>
</dbReference>
<keyword evidence="2" id="KW-1185">Reference proteome</keyword>